<evidence type="ECO:0000256" key="2">
    <source>
        <dbReference type="SAM" id="SignalP"/>
    </source>
</evidence>
<protein>
    <submittedName>
        <fullName evidence="3">Uncharacterized protein</fullName>
    </submittedName>
</protein>
<feature type="signal peptide" evidence="2">
    <location>
        <begin position="1"/>
        <end position="19"/>
    </location>
</feature>
<dbReference type="KEGG" id="slo:Shew_0704"/>
<evidence type="ECO:0000313" key="3">
    <source>
        <dbReference type="EMBL" id="ABO22576.1"/>
    </source>
</evidence>
<keyword evidence="2" id="KW-0732">Signal</keyword>
<sequence precursor="true">MMKATLLLPLFFILTSAQGTELPDNAPYDLASMEVDVDKFIEMNVSHMKAGGDFTAMEQVSGIDSGKLERGYRSAMKFCFDKYEQMTEENADALSNCFIDQTATEVGVTNQQFYAWLDELDRQDAANPDSLDAIFDEMDRVSEAIYALQDKPERSAADEAQLEALERQLIELTEKRDRVQAEETEAVAAEMEAIFKRK</sequence>
<accession>A3QAS8</accession>
<dbReference type="EMBL" id="CP000606">
    <property type="protein sequence ID" value="ABO22576.1"/>
    <property type="molecule type" value="Genomic_DNA"/>
</dbReference>
<reference evidence="3 4" key="1">
    <citation type="submission" date="2007-03" db="EMBL/GenBank/DDBJ databases">
        <title>Complete sequence of Shewanella loihica PV-4.</title>
        <authorList>
            <consortium name="US DOE Joint Genome Institute"/>
            <person name="Copeland A."/>
            <person name="Lucas S."/>
            <person name="Lapidus A."/>
            <person name="Barry K."/>
            <person name="Detter J.C."/>
            <person name="Glavina del Rio T."/>
            <person name="Hammon N."/>
            <person name="Israni S."/>
            <person name="Dalin E."/>
            <person name="Tice H."/>
            <person name="Pitluck S."/>
            <person name="Chain P."/>
            <person name="Malfatti S."/>
            <person name="Shin M."/>
            <person name="Vergez L."/>
            <person name="Schmutz J."/>
            <person name="Larimer F."/>
            <person name="Land M."/>
            <person name="Hauser L."/>
            <person name="Kyrpides N."/>
            <person name="Mikhailova N."/>
            <person name="Romine M.F."/>
            <person name="Serres G."/>
            <person name="Fredrickson J."/>
            <person name="Tiedje J."/>
            <person name="Richardson P."/>
        </authorList>
    </citation>
    <scope>NUCLEOTIDE SEQUENCE [LARGE SCALE GENOMIC DNA]</scope>
    <source>
        <strain evidence="4">ATCC BAA-1088 / PV-4</strain>
    </source>
</reference>
<evidence type="ECO:0000313" key="4">
    <source>
        <dbReference type="Proteomes" id="UP000001558"/>
    </source>
</evidence>
<dbReference type="AlphaFoldDB" id="A3QAS8"/>
<dbReference type="RefSeq" id="WP_011864510.1">
    <property type="nucleotide sequence ID" value="NC_009092.1"/>
</dbReference>
<evidence type="ECO:0000256" key="1">
    <source>
        <dbReference type="SAM" id="Coils"/>
    </source>
</evidence>
<dbReference type="Proteomes" id="UP000001558">
    <property type="component" value="Chromosome"/>
</dbReference>
<dbReference type="eggNOG" id="ENOG5031H15">
    <property type="taxonomic scope" value="Bacteria"/>
</dbReference>
<dbReference type="OrthoDB" id="9926560at2"/>
<feature type="chain" id="PRO_5002656736" evidence="2">
    <location>
        <begin position="20"/>
        <end position="198"/>
    </location>
</feature>
<name>A3QAS8_SHELP</name>
<proteinExistence type="predicted"/>
<keyword evidence="4" id="KW-1185">Reference proteome</keyword>
<dbReference type="HOGENOM" id="CLU_1377316_0_0_6"/>
<dbReference type="STRING" id="323850.Shew_0704"/>
<feature type="coiled-coil region" evidence="1">
    <location>
        <begin position="155"/>
        <end position="192"/>
    </location>
</feature>
<organism evidence="3 4">
    <name type="scientific">Shewanella loihica (strain ATCC BAA-1088 / PV-4)</name>
    <dbReference type="NCBI Taxonomy" id="323850"/>
    <lineage>
        <taxon>Bacteria</taxon>
        <taxon>Pseudomonadati</taxon>
        <taxon>Pseudomonadota</taxon>
        <taxon>Gammaproteobacteria</taxon>
        <taxon>Alteromonadales</taxon>
        <taxon>Shewanellaceae</taxon>
        <taxon>Shewanella</taxon>
    </lineage>
</organism>
<keyword evidence="1" id="KW-0175">Coiled coil</keyword>
<gene>
    <name evidence="3" type="ordered locus">Shew_0704</name>
</gene>